<dbReference type="InterPro" id="IPR013155">
    <property type="entry name" value="M/V/L/I-tRNA-synth_anticd-bd"/>
</dbReference>
<evidence type="ECO:0000259" key="12">
    <source>
        <dbReference type="Pfam" id="PF08264"/>
    </source>
</evidence>
<dbReference type="FunFam" id="3.40.50.620:FF:000111">
    <property type="entry name" value="Mitochondrial isoleucyl-tRNA synthetase"/>
    <property type="match status" value="1"/>
</dbReference>
<accession>A0AAN9BGE4</accession>
<dbReference type="InterPro" id="IPR009080">
    <property type="entry name" value="tRNAsynth_Ia_anticodon-bd"/>
</dbReference>
<evidence type="ECO:0000256" key="2">
    <source>
        <dbReference type="ARBA" id="ARBA00005594"/>
    </source>
</evidence>
<dbReference type="CDD" id="cd07960">
    <property type="entry name" value="Anticodon_Ia_Ile_BEm"/>
    <property type="match status" value="1"/>
</dbReference>
<dbReference type="InterPro" id="IPR002301">
    <property type="entry name" value="Ile-tRNA-ligase"/>
</dbReference>
<evidence type="ECO:0000313" key="14">
    <source>
        <dbReference type="Proteomes" id="UP001374579"/>
    </source>
</evidence>
<dbReference type="GO" id="GO:0004822">
    <property type="term" value="F:isoleucine-tRNA ligase activity"/>
    <property type="evidence" value="ECO:0007669"/>
    <property type="project" value="UniProtKB-EC"/>
</dbReference>
<evidence type="ECO:0000256" key="9">
    <source>
        <dbReference type="ARBA" id="ARBA00032665"/>
    </source>
</evidence>
<evidence type="ECO:0000256" key="3">
    <source>
        <dbReference type="ARBA" id="ARBA00013165"/>
    </source>
</evidence>
<comment type="similarity">
    <text evidence="2">Belongs to the class-I aminoacyl-tRNA synthetase family.</text>
</comment>
<dbReference type="PRINTS" id="PR00984">
    <property type="entry name" value="TRNASYNTHILE"/>
</dbReference>
<dbReference type="Gene3D" id="3.40.50.620">
    <property type="entry name" value="HUPs"/>
    <property type="match status" value="2"/>
</dbReference>
<keyword evidence="8" id="KW-0030">Aminoacyl-tRNA synthetase</keyword>
<keyword evidence="6" id="KW-0067">ATP-binding</keyword>
<dbReference type="SUPFAM" id="SSF47323">
    <property type="entry name" value="Anticodon-binding domain of a subclass of class I aminoacyl-tRNA synthetases"/>
    <property type="match status" value="1"/>
</dbReference>
<dbReference type="InterPro" id="IPR002300">
    <property type="entry name" value="aa-tRNA-synth_Ia"/>
</dbReference>
<evidence type="ECO:0000256" key="7">
    <source>
        <dbReference type="ARBA" id="ARBA00022917"/>
    </source>
</evidence>
<evidence type="ECO:0000256" key="8">
    <source>
        <dbReference type="ARBA" id="ARBA00023146"/>
    </source>
</evidence>
<keyword evidence="14" id="KW-1185">Reference proteome</keyword>
<evidence type="ECO:0000313" key="13">
    <source>
        <dbReference type="EMBL" id="KAK7104714.1"/>
    </source>
</evidence>
<protein>
    <recommendedName>
        <fullName evidence="3">isoleucine--tRNA ligase</fullName>
        <ecNumber evidence="3">6.1.1.5</ecNumber>
    </recommendedName>
    <alternativeName>
        <fullName evidence="9">Isoleucyl-tRNA synthetase</fullName>
    </alternativeName>
</protein>
<dbReference type="EMBL" id="JBAMIC010000008">
    <property type="protein sequence ID" value="KAK7104714.1"/>
    <property type="molecule type" value="Genomic_DNA"/>
</dbReference>
<dbReference type="GO" id="GO:0002161">
    <property type="term" value="F:aminoacyl-tRNA deacylase activity"/>
    <property type="evidence" value="ECO:0007669"/>
    <property type="project" value="InterPro"/>
</dbReference>
<dbReference type="NCBIfam" id="TIGR00392">
    <property type="entry name" value="ileS"/>
    <property type="match status" value="1"/>
</dbReference>
<proteinExistence type="inferred from homology"/>
<feature type="domain" description="Aminoacyl-tRNA synthetase class Ia" evidence="11">
    <location>
        <begin position="84"/>
        <end position="692"/>
    </location>
</feature>
<dbReference type="Pfam" id="PF08264">
    <property type="entry name" value="Anticodon_1"/>
    <property type="match status" value="1"/>
</dbReference>
<evidence type="ECO:0000256" key="10">
    <source>
        <dbReference type="ARBA" id="ARBA00048359"/>
    </source>
</evidence>
<keyword evidence="4" id="KW-0436">Ligase</keyword>
<keyword evidence="7" id="KW-0648">Protein biosynthesis</keyword>
<name>A0AAN9BGE4_9CAEN</name>
<dbReference type="Gene3D" id="3.90.740.10">
    <property type="entry name" value="Valyl/Leucyl/Isoleucyl-tRNA synthetase, editing domain"/>
    <property type="match status" value="1"/>
</dbReference>
<dbReference type="GO" id="GO:0005739">
    <property type="term" value="C:mitochondrion"/>
    <property type="evidence" value="ECO:0007669"/>
    <property type="project" value="UniProtKB-SubCell"/>
</dbReference>
<comment type="catalytic activity">
    <reaction evidence="10">
        <text>tRNA(Ile) + L-isoleucine + ATP = L-isoleucyl-tRNA(Ile) + AMP + diphosphate</text>
        <dbReference type="Rhea" id="RHEA:11060"/>
        <dbReference type="Rhea" id="RHEA-COMP:9666"/>
        <dbReference type="Rhea" id="RHEA-COMP:9695"/>
        <dbReference type="ChEBI" id="CHEBI:30616"/>
        <dbReference type="ChEBI" id="CHEBI:33019"/>
        <dbReference type="ChEBI" id="CHEBI:58045"/>
        <dbReference type="ChEBI" id="CHEBI:78442"/>
        <dbReference type="ChEBI" id="CHEBI:78528"/>
        <dbReference type="ChEBI" id="CHEBI:456215"/>
        <dbReference type="EC" id="6.1.1.5"/>
    </reaction>
</comment>
<evidence type="ECO:0000256" key="1">
    <source>
        <dbReference type="ARBA" id="ARBA00004173"/>
    </source>
</evidence>
<keyword evidence="5" id="KW-0547">Nucleotide-binding</keyword>
<dbReference type="GO" id="GO:0032543">
    <property type="term" value="P:mitochondrial translation"/>
    <property type="evidence" value="ECO:0007669"/>
    <property type="project" value="TreeGrafter"/>
</dbReference>
<evidence type="ECO:0000256" key="5">
    <source>
        <dbReference type="ARBA" id="ARBA00022741"/>
    </source>
</evidence>
<evidence type="ECO:0000256" key="6">
    <source>
        <dbReference type="ARBA" id="ARBA00022840"/>
    </source>
</evidence>
<dbReference type="InterPro" id="IPR050081">
    <property type="entry name" value="Ile-tRNA_ligase"/>
</dbReference>
<dbReference type="GO" id="GO:0000049">
    <property type="term" value="F:tRNA binding"/>
    <property type="evidence" value="ECO:0007669"/>
    <property type="project" value="InterPro"/>
</dbReference>
<reference evidence="13 14" key="1">
    <citation type="submission" date="2024-02" db="EMBL/GenBank/DDBJ databases">
        <title>Chromosome-scale genome assembly of the rough periwinkle Littorina saxatilis.</title>
        <authorList>
            <person name="De Jode A."/>
            <person name="Faria R."/>
            <person name="Formenti G."/>
            <person name="Sims Y."/>
            <person name="Smith T.P."/>
            <person name="Tracey A."/>
            <person name="Wood J.M.D."/>
            <person name="Zagrodzka Z.B."/>
            <person name="Johannesson K."/>
            <person name="Butlin R.K."/>
            <person name="Leder E.H."/>
        </authorList>
    </citation>
    <scope>NUCLEOTIDE SEQUENCE [LARGE SCALE GENOMIC DNA]</scope>
    <source>
        <strain evidence="13">Snail1</strain>
        <tissue evidence="13">Muscle</tissue>
    </source>
</reference>
<gene>
    <name evidence="13" type="ORF">V1264_019386</name>
</gene>
<dbReference type="SUPFAM" id="SSF50677">
    <property type="entry name" value="ValRS/IleRS/LeuRS editing domain"/>
    <property type="match status" value="1"/>
</dbReference>
<evidence type="ECO:0000259" key="11">
    <source>
        <dbReference type="Pfam" id="PF00133"/>
    </source>
</evidence>
<dbReference type="GO" id="GO:0006428">
    <property type="term" value="P:isoleucyl-tRNA aminoacylation"/>
    <property type="evidence" value="ECO:0007669"/>
    <property type="project" value="InterPro"/>
</dbReference>
<dbReference type="EC" id="6.1.1.5" evidence="3"/>
<dbReference type="Gene3D" id="1.10.10.830">
    <property type="entry name" value="Ile-tRNA synthetase CP2 domain-like"/>
    <property type="match status" value="1"/>
</dbReference>
<comment type="caution">
    <text evidence="13">The sequence shown here is derived from an EMBL/GenBank/DDBJ whole genome shotgun (WGS) entry which is preliminary data.</text>
</comment>
<evidence type="ECO:0000256" key="4">
    <source>
        <dbReference type="ARBA" id="ARBA00022598"/>
    </source>
</evidence>
<feature type="domain" description="Methionyl/Valyl/Leucyl/Isoleucyl-tRNA synthetase anticodon-binding" evidence="12">
    <location>
        <begin position="739"/>
        <end position="875"/>
    </location>
</feature>
<comment type="subcellular location">
    <subcellularLocation>
        <location evidence="1">Mitochondrion</location>
    </subcellularLocation>
</comment>
<dbReference type="Gene3D" id="1.10.730.20">
    <property type="match status" value="1"/>
</dbReference>
<dbReference type="GO" id="GO:0005524">
    <property type="term" value="F:ATP binding"/>
    <property type="evidence" value="ECO:0007669"/>
    <property type="project" value="UniProtKB-KW"/>
</dbReference>
<dbReference type="PANTHER" id="PTHR42765">
    <property type="entry name" value="SOLEUCYL-TRNA SYNTHETASE"/>
    <property type="match status" value="1"/>
</dbReference>
<dbReference type="Pfam" id="PF00133">
    <property type="entry name" value="tRNA-synt_1"/>
    <property type="match status" value="1"/>
</dbReference>
<dbReference type="SUPFAM" id="SSF52374">
    <property type="entry name" value="Nucleotidylyl transferase"/>
    <property type="match status" value="1"/>
</dbReference>
<dbReference type="InterPro" id="IPR033708">
    <property type="entry name" value="Anticodon_Ile_BEm"/>
</dbReference>
<dbReference type="FunFam" id="3.90.740.10:FF:000009">
    <property type="entry name" value="Isoleucyl-tRNA synthetase 2, mitochondrial"/>
    <property type="match status" value="1"/>
</dbReference>
<dbReference type="PANTHER" id="PTHR42765:SF1">
    <property type="entry name" value="ISOLEUCINE--TRNA LIGASE, MITOCHONDRIAL"/>
    <property type="match status" value="1"/>
</dbReference>
<sequence length="1001" mass="113667">MNGQKLLCSRAVLFTSTRSRSKFWNYVLGRKAKQPKEDKSKRYADTLCLPKTKFPLSVKDGLAAKRELEIQKTAGFEQLYAWQASQPREKVFSLHDGPPYANGKTHVGHAVNKILKDITTRYKLLRGYRVHYVPGWDCHGMPIEIKALSQARTKGQSTHLSSVQIRDQAKKFAAEALKDQMASFRRWGVMADWSSYYTTLSPDYEAAQLDVFYNIYEKGLIYRDYMPVFWSPSSRTALAEAELEYNPEHRSTAVYVRLPLTRLTERLLDIVGEDGAVSAVIWTTTPWTLPFNKAVCYSDAITYACLKEANSSDVYLCEEEFTEALSDILGRKLKLIGKLEGADLKGAKYAHPISRAELPFLPGQHVTARMGTGLVHTAPAHGHDDFQIALQHDLSVNCGVDEVGRYMDGAVDEKLRGRQVGKDADEAVIDLLGAHVLRKGEFVHSYPYDWRTKKPVIIRASKQWFVNTQQLKEKALECLQDVKIIPRQSEHGMTQQLQKRPYWCISRQRVWGLPIPVFYHRTTGDPLITRETVDHLKEVLRQEGTDAWWTLTVSDLLPAQLLSQLDKGVPEDYIKGRDIMDIWFDSGVSWASVLKDVGGQADMYLEGIDQFGGWFQTSLLTSVAVQGHAPYRSLMVHGFATDESGKKMSKSLGNVVDPDTVVNGGKDKKKDPAYGVEVLRWWVGHSHAHTNIMIGPNILQQFSESLFKVRKSMRYLLGNLYDLDPDRDLLPYNSLLPQDQYMLHLLHEFAQQVEGFYEEYSYGKVLQALERFVNTSLSSFYINMTRDRCYCSDHDSEERRSCQTTQYHVVRVLSVAAAPILPHLMEEVHAHLPDNAKHTDVLFKGGWLEVEEEWHNPELKHRIMPVFSIRDSIVDALASASPSEFEVLIYASPLLDKYLKELQKDNISYVSPLCELMGTSHVTVLTVPPDVIPDDDCMFVSGSVDIHKKEKDKVVTVNNDYKLMIMVSDAQLCERCRRYVSNSSTSPCDRCLHVLGGSWAS</sequence>
<dbReference type="AlphaFoldDB" id="A0AAN9BGE4"/>
<dbReference type="Proteomes" id="UP001374579">
    <property type="component" value="Unassembled WGS sequence"/>
</dbReference>
<organism evidence="13 14">
    <name type="scientific">Littorina saxatilis</name>
    <dbReference type="NCBI Taxonomy" id="31220"/>
    <lineage>
        <taxon>Eukaryota</taxon>
        <taxon>Metazoa</taxon>
        <taxon>Spiralia</taxon>
        <taxon>Lophotrochozoa</taxon>
        <taxon>Mollusca</taxon>
        <taxon>Gastropoda</taxon>
        <taxon>Caenogastropoda</taxon>
        <taxon>Littorinimorpha</taxon>
        <taxon>Littorinoidea</taxon>
        <taxon>Littorinidae</taxon>
        <taxon>Littorina</taxon>
    </lineage>
</organism>
<dbReference type="InterPro" id="IPR014729">
    <property type="entry name" value="Rossmann-like_a/b/a_fold"/>
</dbReference>
<dbReference type="InterPro" id="IPR009008">
    <property type="entry name" value="Val/Leu/Ile-tRNA-synth_edit"/>
</dbReference>